<name>A0A839ZDI7_9HYPH</name>
<proteinExistence type="inferred from homology"/>
<dbReference type="PANTHER" id="PTHR35527">
    <property type="entry name" value="CHOLOYLGLYCINE HYDROLASE"/>
    <property type="match status" value="1"/>
</dbReference>
<dbReference type="PANTHER" id="PTHR35527:SF2">
    <property type="entry name" value="HYDROLASE"/>
    <property type="match status" value="1"/>
</dbReference>
<dbReference type="AlphaFoldDB" id="A0A839ZDI7"/>
<dbReference type="InterPro" id="IPR029132">
    <property type="entry name" value="CBAH/NAAA_C"/>
</dbReference>
<dbReference type="InterPro" id="IPR029055">
    <property type="entry name" value="Ntn_hydrolases_N"/>
</dbReference>
<evidence type="ECO:0000313" key="4">
    <source>
        <dbReference type="EMBL" id="MBB3772747.1"/>
    </source>
</evidence>
<comment type="caution">
    <text evidence="4">The sequence shown here is derived from an EMBL/GenBank/DDBJ whole genome shotgun (WGS) entry which is preliminary data.</text>
</comment>
<dbReference type="InterPro" id="IPR052193">
    <property type="entry name" value="Peptidase_C59"/>
</dbReference>
<keyword evidence="5" id="KW-1185">Reference proteome</keyword>
<dbReference type="GO" id="GO:0016787">
    <property type="term" value="F:hydrolase activity"/>
    <property type="evidence" value="ECO:0007669"/>
    <property type="project" value="UniProtKB-KW"/>
</dbReference>
<feature type="domain" description="Choloylglycine hydrolase/NAAA C-terminal" evidence="3">
    <location>
        <begin position="2"/>
        <end position="284"/>
    </location>
</feature>
<dbReference type="EMBL" id="JACICD010000006">
    <property type="protein sequence ID" value="MBB3772747.1"/>
    <property type="molecule type" value="Genomic_DNA"/>
</dbReference>
<dbReference type="Proteomes" id="UP000533469">
    <property type="component" value="Unassembled WGS sequence"/>
</dbReference>
<evidence type="ECO:0000256" key="2">
    <source>
        <dbReference type="ARBA" id="ARBA00022801"/>
    </source>
</evidence>
<gene>
    <name evidence="4" type="ORF">FHS55_003368</name>
</gene>
<dbReference type="RefSeq" id="WP_183190891.1">
    <property type="nucleotide sequence ID" value="NZ_JACICD010000006.1"/>
</dbReference>
<keyword evidence="2" id="KW-0378">Hydrolase</keyword>
<dbReference type="Gene3D" id="3.60.60.10">
    <property type="entry name" value="Penicillin V Acylase, Chain A"/>
    <property type="match status" value="1"/>
</dbReference>
<sequence>MCTSLLYRDARDRPYLGRTLELSVDLPYQLAVLPKGLDLSSTAKGHPSLRWRTERAVIAITMPAAPPAPGTTPGVGDLKIIEGLNDAGLSFSVQSYSQAAGPQSPVEASRAVLSAADLGAWVLGQFSTVAAVKAALADMPICLEPVPILGGLEMPFHYSVHDSHGASLVIEFHKGVRSIYDNPVGVMTNAPQFSWHLTNLDNYTFLNNIDRSRANFGRYTAVQPGAGIAKAGLPGTDTSVDRFVRAAFYAQFAEKQSDPDKAVQMVAHIMNNFDRPRGITVDPPELGSDHLEVQGQQMDAVPTEFTSWTSISDLTRGLFYVRDSRGMNYIRLDIGALATNSFNATPMAKLMANPADVTSALTTS</sequence>
<organism evidence="4 5">
    <name type="scientific">Ancylobacter tetraedralis</name>
    <dbReference type="NCBI Taxonomy" id="217068"/>
    <lineage>
        <taxon>Bacteria</taxon>
        <taxon>Pseudomonadati</taxon>
        <taxon>Pseudomonadota</taxon>
        <taxon>Alphaproteobacteria</taxon>
        <taxon>Hyphomicrobiales</taxon>
        <taxon>Xanthobacteraceae</taxon>
        <taxon>Ancylobacter</taxon>
    </lineage>
</organism>
<protein>
    <submittedName>
        <fullName evidence="4">Penicillin V acylase-like amidase (Ntn superfamily)</fullName>
    </submittedName>
</protein>
<accession>A0A839ZDI7</accession>
<evidence type="ECO:0000256" key="1">
    <source>
        <dbReference type="ARBA" id="ARBA00006625"/>
    </source>
</evidence>
<dbReference type="Pfam" id="PF02275">
    <property type="entry name" value="CBAH"/>
    <property type="match status" value="1"/>
</dbReference>
<dbReference type="SUPFAM" id="SSF56235">
    <property type="entry name" value="N-terminal nucleophile aminohydrolases (Ntn hydrolases)"/>
    <property type="match status" value="1"/>
</dbReference>
<evidence type="ECO:0000313" key="5">
    <source>
        <dbReference type="Proteomes" id="UP000533469"/>
    </source>
</evidence>
<reference evidence="4 5" key="1">
    <citation type="submission" date="2020-08" db="EMBL/GenBank/DDBJ databases">
        <title>Genomic Encyclopedia of Type Strains, Phase IV (KMG-IV): sequencing the most valuable type-strain genomes for metagenomic binning, comparative biology and taxonomic classification.</title>
        <authorList>
            <person name="Goeker M."/>
        </authorList>
    </citation>
    <scope>NUCLEOTIDE SEQUENCE [LARGE SCALE GENOMIC DNA]</scope>
    <source>
        <strain evidence="4 5">DSM 5895</strain>
    </source>
</reference>
<evidence type="ECO:0000259" key="3">
    <source>
        <dbReference type="Pfam" id="PF02275"/>
    </source>
</evidence>
<comment type="similarity">
    <text evidence="1">Belongs to the peptidase C59 family.</text>
</comment>